<keyword evidence="3" id="KW-1003">Cell membrane</keyword>
<dbReference type="Proteomes" id="UP000321863">
    <property type="component" value="Unassembled WGS sequence"/>
</dbReference>
<evidence type="ECO:0000256" key="3">
    <source>
        <dbReference type="ARBA" id="ARBA00022475"/>
    </source>
</evidence>
<evidence type="ECO:0000256" key="2">
    <source>
        <dbReference type="ARBA" id="ARBA00007400"/>
    </source>
</evidence>
<evidence type="ECO:0000313" key="10">
    <source>
        <dbReference type="Proteomes" id="UP000321863"/>
    </source>
</evidence>
<accession>A0A511YME0</accession>
<dbReference type="RefSeq" id="WP_146941268.1">
    <property type="nucleotide sequence ID" value="NZ_BJYJ01000009.1"/>
</dbReference>
<organism evidence="9 10">
    <name type="scientific">Chryseobacterium hagamense</name>
    <dbReference type="NCBI Taxonomy" id="395935"/>
    <lineage>
        <taxon>Bacteria</taxon>
        <taxon>Pseudomonadati</taxon>
        <taxon>Bacteroidota</taxon>
        <taxon>Flavobacteriia</taxon>
        <taxon>Flavobacteriales</taxon>
        <taxon>Weeksellaceae</taxon>
        <taxon>Chryseobacterium group</taxon>
        <taxon>Chryseobacterium</taxon>
    </lineage>
</organism>
<evidence type="ECO:0000259" key="8">
    <source>
        <dbReference type="Pfam" id="PF01757"/>
    </source>
</evidence>
<comment type="caution">
    <text evidence="9">The sequence shown here is derived from an EMBL/GenBank/DDBJ whole genome shotgun (WGS) entry which is preliminary data.</text>
</comment>
<dbReference type="AlphaFoldDB" id="A0A511YME0"/>
<feature type="transmembrane region" description="Helical" evidence="7">
    <location>
        <begin position="127"/>
        <end position="145"/>
    </location>
</feature>
<comment type="similarity">
    <text evidence="2">Belongs to the acyltransferase 3 family.</text>
</comment>
<feature type="transmembrane region" description="Helical" evidence="7">
    <location>
        <begin position="165"/>
        <end position="182"/>
    </location>
</feature>
<dbReference type="PANTHER" id="PTHR40074:SF2">
    <property type="entry name" value="O-ACETYLTRANSFERASE WECH"/>
    <property type="match status" value="1"/>
</dbReference>
<proteinExistence type="inferred from homology"/>
<comment type="subcellular location">
    <subcellularLocation>
        <location evidence="1">Cell membrane</location>
        <topology evidence="1">Multi-pass membrane protein</topology>
    </subcellularLocation>
</comment>
<dbReference type="OrthoDB" id="265992at2"/>
<feature type="transmembrane region" description="Helical" evidence="7">
    <location>
        <begin position="194"/>
        <end position="211"/>
    </location>
</feature>
<keyword evidence="6 7" id="KW-0472">Membrane</keyword>
<dbReference type="GO" id="GO:0016413">
    <property type="term" value="F:O-acetyltransferase activity"/>
    <property type="evidence" value="ECO:0007669"/>
    <property type="project" value="TreeGrafter"/>
</dbReference>
<dbReference type="GO" id="GO:0009246">
    <property type="term" value="P:enterobacterial common antigen biosynthetic process"/>
    <property type="evidence" value="ECO:0007669"/>
    <property type="project" value="TreeGrafter"/>
</dbReference>
<evidence type="ECO:0000313" key="9">
    <source>
        <dbReference type="EMBL" id="GEN76348.1"/>
    </source>
</evidence>
<feature type="transmembrane region" description="Helical" evidence="7">
    <location>
        <begin position="31"/>
        <end position="56"/>
    </location>
</feature>
<sequence length="307" mass="35422">MRNLSIDILKIVLASFVVCLHLHILRDTYPSLSYVLVNGLFRIGVPVFLIISGYFFFYVNDPAKLKKWSFRIFLLYAIWSVIYIPLWKKDDGYVMNLIFGYHHLWYLIGTLLAGLLLYVLRNIPAQKLFLILISCFCCGYVIQYLGNAHCFKGDTDAVFNLFPAYRNFLFVCFPFLGIGFLIKKLGIDTKRKPSLIIVLLSAGTVIGEAFLNEKIFHLQKKESIDLLFSLLIACPLMFLYCKNITAKTDSRILASISTAIYLIHPLVIEWVYKSGYFTSWQDLVFIVVLMAASLILVFLNRRLRYLL</sequence>
<evidence type="ECO:0000256" key="6">
    <source>
        <dbReference type="ARBA" id="ARBA00023136"/>
    </source>
</evidence>
<dbReference type="PANTHER" id="PTHR40074">
    <property type="entry name" value="O-ACETYLTRANSFERASE WECH"/>
    <property type="match status" value="1"/>
</dbReference>
<name>A0A511YME0_9FLAO</name>
<evidence type="ECO:0000256" key="5">
    <source>
        <dbReference type="ARBA" id="ARBA00022989"/>
    </source>
</evidence>
<evidence type="ECO:0000256" key="7">
    <source>
        <dbReference type="SAM" id="Phobius"/>
    </source>
</evidence>
<feature type="transmembrane region" description="Helical" evidence="7">
    <location>
        <begin position="223"/>
        <end position="240"/>
    </location>
</feature>
<evidence type="ECO:0000256" key="1">
    <source>
        <dbReference type="ARBA" id="ARBA00004651"/>
    </source>
</evidence>
<dbReference type="GO" id="GO:0005886">
    <property type="term" value="C:plasma membrane"/>
    <property type="evidence" value="ECO:0007669"/>
    <property type="project" value="UniProtKB-SubCell"/>
</dbReference>
<dbReference type="EMBL" id="BJYJ01000009">
    <property type="protein sequence ID" value="GEN76348.1"/>
    <property type="molecule type" value="Genomic_DNA"/>
</dbReference>
<dbReference type="Pfam" id="PF01757">
    <property type="entry name" value="Acyl_transf_3"/>
    <property type="match status" value="1"/>
</dbReference>
<feature type="transmembrane region" description="Helical" evidence="7">
    <location>
        <begin position="98"/>
        <end position="120"/>
    </location>
</feature>
<feature type="transmembrane region" description="Helical" evidence="7">
    <location>
        <begin position="68"/>
        <end position="86"/>
    </location>
</feature>
<feature type="transmembrane region" description="Helical" evidence="7">
    <location>
        <begin position="278"/>
        <end position="299"/>
    </location>
</feature>
<feature type="domain" description="Acyltransferase 3" evidence="8">
    <location>
        <begin position="4"/>
        <end position="299"/>
    </location>
</feature>
<dbReference type="InterPro" id="IPR002656">
    <property type="entry name" value="Acyl_transf_3_dom"/>
</dbReference>
<feature type="transmembrane region" description="Helical" evidence="7">
    <location>
        <begin position="7"/>
        <end position="25"/>
    </location>
</feature>
<protein>
    <submittedName>
        <fullName evidence="9">Serine racemase</fullName>
    </submittedName>
</protein>
<keyword evidence="10" id="KW-1185">Reference proteome</keyword>
<reference evidence="9 10" key="1">
    <citation type="submission" date="2019-07" db="EMBL/GenBank/DDBJ databases">
        <title>Whole genome shotgun sequence of Chryseobacterium hagamense NBRC 105253.</title>
        <authorList>
            <person name="Hosoyama A."/>
            <person name="Uohara A."/>
            <person name="Ohji S."/>
            <person name="Ichikawa N."/>
        </authorList>
    </citation>
    <scope>NUCLEOTIDE SEQUENCE [LARGE SCALE GENOMIC DNA]</scope>
    <source>
        <strain evidence="9 10">NBRC 105253</strain>
    </source>
</reference>
<gene>
    <name evidence="9" type="ORF">CHA01nite_20880</name>
</gene>
<evidence type="ECO:0000256" key="4">
    <source>
        <dbReference type="ARBA" id="ARBA00022692"/>
    </source>
</evidence>
<keyword evidence="4 7" id="KW-0812">Transmembrane</keyword>
<keyword evidence="5 7" id="KW-1133">Transmembrane helix</keyword>
<feature type="transmembrane region" description="Helical" evidence="7">
    <location>
        <begin position="252"/>
        <end position="272"/>
    </location>
</feature>